<evidence type="ECO:0000256" key="1">
    <source>
        <dbReference type="ARBA" id="ARBA00022468"/>
    </source>
</evidence>
<proteinExistence type="predicted"/>
<evidence type="ECO:0000313" key="5">
    <source>
        <dbReference type="Proteomes" id="UP000279236"/>
    </source>
</evidence>
<dbReference type="RefSeq" id="XP_028472772.1">
    <property type="nucleotide sequence ID" value="XM_028618884.1"/>
</dbReference>
<accession>A0A427XFG8</accession>
<feature type="region of interest" description="Disordered" evidence="2">
    <location>
        <begin position="518"/>
        <end position="633"/>
    </location>
</feature>
<dbReference type="AlphaFoldDB" id="A0A427XFG8"/>
<reference evidence="4 5" key="1">
    <citation type="submission" date="2018-11" db="EMBL/GenBank/DDBJ databases">
        <title>Genome sequence of Apiotrichum porosum DSM 27194.</title>
        <authorList>
            <person name="Aliyu H."/>
            <person name="Gorte O."/>
            <person name="Ochsenreither K."/>
        </authorList>
    </citation>
    <scope>NUCLEOTIDE SEQUENCE [LARGE SCALE GENOMIC DNA]</scope>
    <source>
        <strain evidence="4 5">DSM 27194</strain>
    </source>
</reference>
<dbReference type="OrthoDB" id="3196451at2759"/>
<dbReference type="EMBL" id="RSCE01000015">
    <property type="protein sequence ID" value="RSH77625.1"/>
    <property type="molecule type" value="Genomic_DNA"/>
</dbReference>
<feature type="compositionally biased region" description="Pro residues" evidence="2">
    <location>
        <begin position="1"/>
        <end position="10"/>
    </location>
</feature>
<gene>
    <name evidence="4" type="ORF">EHS24_003185</name>
</gene>
<dbReference type="GO" id="GO:0007165">
    <property type="term" value="P:signal transduction"/>
    <property type="evidence" value="ECO:0007669"/>
    <property type="project" value="InterPro"/>
</dbReference>
<feature type="compositionally biased region" description="Low complexity" evidence="2">
    <location>
        <begin position="574"/>
        <end position="584"/>
    </location>
</feature>
<dbReference type="Pfam" id="PF00620">
    <property type="entry name" value="RhoGAP"/>
    <property type="match status" value="1"/>
</dbReference>
<dbReference type="InterPro" id="IPR051025">
    <property type="entry name" value="RhoGAP"/>
</dbReference>
<feature type="compositionally biased region" description="Basic and acidic residues" evidence="2">
    <location>
        <begin position="74"/>
        <end position="88"/>
    </location>
</feature>
<protein>
    <recommendedName>
        <fullName evidence="3">Rho-GAP domain-containing protein</fullName>
    </recommendedName>
</protein>
<feature type="compositionally biased region" description="Low complexity" evidence="2">
    <location>
        <begin position="97"/>
        <end position="112"/>
    </location>
</feature>
<feature type="domain" description="Rho-GAP" evidence="3">
    <location>
        <begin position="163"/>
        <end position="370"/>
    </location>
</feature>
<keyword evidence="1" id="KW-0343">GTPase activation</keyword>
<dbReference type="InterPro" id="IPR000198">
    <property type="entry name" value="RhoGAP_dom"/>
</dbReference>
<comment type="caution">
    <text evidence="4">The sequence shown here is derived from an EMBL/GenBank/DDBJ whole genome shotgun (WGS) entry which is preliminary data.</text>
</comment>
<feature type="compositionally biased region" description="Polar residues" evidence="2">
    <location>
        <begin position="491"/>
        <end position="506"/>
    </location>
</feature>
<dbReference type="SUPFAM" id="SSF48350">
    <property type="entry name" value="GTPase activation domain, GAP"/>
    <property type="match status" value="1"/>
</dbReference>
<dbReference type="Gene3D" id="1.10.555.10">
    <property type="entry name" value="Rho GTPase activation protein"/>
    <property type="match status" value="1"/>
</dbReference>
<feature type="region of interest" description="Disordered" evidence="2">
    <location>
        <begin position="429"/>
        <end position="506"/>
    </location>
</feature>
<evidence type="ECO:0000313" key="4">
    <source>
        <dbReference type="EMBL" id="RSH77625.1"/>
    </source>
</evidence>
<dbReference type="PANTHER" id="PTHR15228:SF25">
    <property type="entry name" value="F-BAR DOMAIN-CONTAINING PROTEIN"/>
    <property type="match status" value="1"/>
</dbReference>
<evidence type="ECO:0000259" key="3">
    <source>
        <dbReference type="PROSITE" id="PS50238"/>
    </source>
</evidence>
<dbReference type="GO" id="GO:0005096">
    <property type="term" value="F:GTPase activator activity"/>
    <property type="evidence" value="ECO:0007669"/>
    <property type="project" value="UniProtKB-KW"/>
</dbReference>
<dbReference type="PANTHER" id="PTHR15228">
    <property type="entry name" value="SPERMATHECAL PHYSIOLOGY VARIANT"/>
    <property type="match status" value="1"/>
</dbReference>
<name>A0A427XFG8_9TREE</name>
<feature type="compositionally biased region" description="Basic and acidic residues" evidence="2">
    <location>
        <begin position="113"/>
        <end position="125"/>
    </location>
</feature>
<feature type="compositionally biased region" description="Low complexity" evidence="2">
    <location>
        <begin position="53"/>
        <end position="68"/>
    </location>
</feature>
<sequence length="647" mass="69980">MVSTRPPPAPARGRIPYPSADTYAPGDAGAPPVTTIVTPPPTATVADPDRRGSGSSSDAANANAGPSGLRRLRSMRDRARGREPRDPSDQLNPPATAAARRGSLRRASGQSETSRERELSERERNMQGLKTWWKAFSTGQRPPAQQSFRPAPRTMTTRTVFGVPLNKMLSYASMQISTSAPDGSLFVWGEVPIVVAKCGAYLKDKTDIEGIFRVSGSAKRMRDLQAIFDEGPTFGADIEWDATNFSPHDVATIFRRYLTQMPEPVIPVAFYNHFRNVQTSVDLTTEMMIREYKRLIRKMPKENQYLLLYVLDLLGIVEKDSDRNLMTAPNLAVIFQPGILSHPGHDMRPKESALSKDVVEFLISHQHQFVVAMSMSMSSARRASNSHEGSAPPLQTETLLAVPETASPVLSSSPPLPSPTALAIPEVIPEDGQPDLQPTPSPGADSVDNAGAISPLSRPQPVRADTDYMVPSDSDDDAPAGGYYIVEKSDQPMSPRTSALTPSKTATMETADASFFVPALLAPPRPPRSAKRGRPSLPNLPSQGAVPVIDVMDPSDSDEDAPSGGYVAYENKRPASARPASASPSPLPTPNNGRGGLNRSRTVLQPADARTNSPKPPPATGLLRRRTLPTKRVSDFTARVRRAVREA</sequence>
<dbReference type="SMART" id="SM00324">
    <property type="entry name" value="RhoGAP"/>
    <property type="match status" value="1"/>
</dbReference>
<keyword evidence="5" id="KW-1185">Reference proteome</keyword>
<dbReference type="GeneID" id="39587728"/>
<organism evidence="4 5">
    <name type="scientific">Apiotrichum porosum</name>
    <dbReference type="NCBI Taxonomy" id="105984"/>
    <lineage>
        <taxon>Eukaryota</taxon>
        <taxon>Fungi</taxon>
        <taxon>Dikarya</taxon>
        <taxon>Basidiomycota</taxon>
        <taxon>Agaricomycotina</taxon>
        <taxon>Tremellomycetes</taxon>
        <taxon>Trichosporonales</taxon>
        <taxon>Trichosporonaceae</taxon>
        <taxon>Apiotrichum</taxon>
    </lineage>
</organism>
<dbReference type="GO" id="GO:0060237">
    <property type="term" value="P:regulation of fungal-type cell wall organization"/>
    <property type="evidence" value="ECO:0007669"/>
    <property type="project" value="TreeGrafter"/>
</dbReference>
<dbReference type="InterPro" id="IPR008936">
    <property type="entry name" value="Rho_GTPase_activation_prot"/>
</dbReference>
<dbReference type="Proteomes" id="UP000279236">
    <property type="component" value="Unassembled WGS sequence"/>
</dbReference>
<dbReference type="GO" id="GO:0005938">
    <property type="term" value="C:cell cortex"/>
    <property type="evidence" value="ECO:0007669"/>
    <property type="project" value="TreeGrafter"/>
</dbReference>
<feature type="region of interest" description="Disordered" evidence="2">
    <location>
        <begin position="1"/>
        <end position="125"/>
    </location>
</feature>
<dbReference type="PROSITE" id="PS50238">
    <property type="entry name" value="RHOGAP"/>
    <property type="match status" value="1"/>
</dbReference>
<dbReference type="STRING" id="105984.A0A427XFG8"/>
<evidence type="ECO:0000256" key="2">
    <source>
        <dbReference type="SAM" id="MobiDB-lite"/>
    </source>
</evidence>